<evidence type="ECO:0008006" key="4">
    <source>
        <dbReference type="Google" id="ProtNLM"/>
    </source>
</evidence>
<proteinExistence type="predicted"/>
<sequence>MSWSVDVTPLIDWRLIAALAVAAAIVSVIGLIRQMPGAWLRALAAALLVLALLDPALKQEDREILPGVVAIVIDTSASQTLGERAAETAAARADLEARLARLRGFEPRWIEVGSAGTDGTELFSALERGLADVPSERISGVVLITDGQVHDIPERREQLGFDAPVHALVTGNREEIDRRLVVHASPRFGIVGQDQPITFRLEDFGPVAAASPRRAQVTISRDGDPVSTMSVTVGENVTVPVEIAHGGRNIVELEAEALPGELTLLNNRAVVTVAGIRDNLRVLLVSGEPHAGERTWRNILKSDAAVDLVHFTILRPPEKQDGTPISQLSLIAFPTRELFSVKIDEFDLIIFDRYQSRGVLPVLYYDNIARYVANGGAVLVAAGPEYAEQGSLFRTPLGPVLPAVPTGSIVEQPYRAALSEAGGRHPITRDLVNGGEEPTWSRWFRLVDATVEGGETLMTGPDGRPLLVVDREGQGRVALMLSDHAWLWARGYEGGGPYIPLLRRLAHWLMKETDLEEEALTATGRGDELMIERRTMSESVPPALVETPAGETVEVGLTEVEPGLWRGETPIRDLGIYRIANGDLTTLASIGPDNPREFAEVRSDTEQLAPLARATGGGVFRIAERGSVSLPRVLPMHAATSLHGSDWIGLKTSEASVLRGVRALPLLAGLAGLVLLLAALTAAWYREGR</sequence>
<name>A0A4R3MHS8_9HYPH</name>
<feature type="transmembrane region" description="Helical" evidence="1">
    <location>
        <begin position="39"/>
        <end position="57"/>
    </location>
</feature>
<dbReference type="Gene3D" id="3.40.50.880">
    <property type="match status" value="1"/>
</dbReference>
<evidence type="ECO:0000313" key="3">
    <source>
        <dbReference type="Proteomes" id="UP000295678"/>
    </source>
</evidence>
<keyword evidence="3" id="KW-1185">Reference proteome</keyword>
<keyword evidence="1" id="KW-0472">Membrane</keyword>
<dbReference type="RefSeq" id="WP_132804965.1">
    <property type="nucleotide sequence ID" value="NZ_SMAK01000001.1"/>
</dbReference>
<comment type="caution">
    <text evidence="2">The sequence shown here is derived from an EMBL/GenBank/DDBJ whole genome shotgun (WGS) entry which is preliminary data.</text>
</comment>
<protein>
    <recommendedName>
        <fullName evidence="4">Glutamine amidotransferase</fullName>
    </recommendedName>
</protein>
<feature type="transmembrane region" description="Helical" evidence="1">
    <location>
        <begin position="663"/>
        <end position="685"/>
    </location>
</feature>
<organism evidence="2 3">
    <name type="scientific">Tepidamorphus gemmatus</name>
    <dbReference type="NCBI Taxonomy" id="747076"/>
    <lineage>
        <taxon>Bacteria</taxon>
        <taxon>Pseudomonadati</taxon>
        <taxon>Pseudomonadota</taxon>
        <taxon>Alphaproteobacteria</taxon>
        <taxon>Hyphomicrobiales</taxon>
        <taxon>Tepidamorphaceae</taxon>
        <taxon>Tepidamorphus</taxon>
    </lineage>
</organism>
<evidence type="ECO:0000256" key="1">
    <source>
        <dbReference type="SAM" id="Phobius"/>
    </source>
</evidence>
<dbReference type="SUPFAM" id="SSF52317">
    <property type="entry name" value="Class I glutamine amidotransferase-like"/>
    <property type="match status" value="1"/>
</dbReference>
<feature type="transmembrane region" description="Helical" evidence="1">
    <location>
        <begin position="13"/>
        <end position="32"/>
    </location>
</feature>
<gene>
    <name evidence="2" type="ORF">EDC22_101465</name>
</gene>
<evidence type="ECO:0000313" key="2">
    <source>
        <dbReference type="EMBL" id="TCT13595.1"/>
    </source>
</evidence>
<reference evidence="2 3" key="1">
    <citation type="submission" date="2019-03" db="EMBL/GenBank/DDBJ databases">
        <title>Genomic Encyclopedia of Type Strains, Phase IV (KMG-IV): sequencing the most valuable type-strain genomes for metagenomic binning, comparative biology and taxonomic classification.</title>
        <authorList>
            <person name="Goeker M."/>
        </authorList>
    </citation>
    <scope>NUCLEOTIDE SEQUENCE [LARGE SCALE GENOMIC DNA]</scope>
    <source>
        <strain evidence="2 3">DSM 19345</strain>
    </source>
</reference>
<dbReference type="PANTHER" id="PTHR37947">
    <property type="entry name" value="BLL2462 PROTEIN"/>
    <property type="match status" value="1"/>
</dbReference>
<keyword evidence="1" id="KW-0812">Transmembrane</keyword>
<dbReference type="EMBL" id="SMAK01000001">
    <property type="protein sequence ID" value="TCT13595.1"/>
    <property type="molecule type" value="Genomic_DNA"/>
</dbReference>
<dbReference type="Proteomes" id="UP000295678">
    <property type="component" value="Unassembled WGS sequence"/>
</dbReference>
<dbReference type="OrthoDB" id="9769144at2"/>
<dbReference type="AlphaFoldDB" id="A0A4R3MHS8"/>
<accession>A0A4R3MHS8</accession>
<keyword evidence="1" id="KW-1133">Transmembrane helix</keyword>
<dbReference type="InterPro" id="IPR029062">
    <property type="entry name" value="Class_I_gatase-like"/>
</dbReference>
<dbReference type="PANTHER" id="PTHR37947:SF1">
    <property type="entry name" value="BLL2462 PROTEIN"/>
    <property type="match status" value="1"/>
</dbReference>